<dbReference type="PROSITE" id="PS51257">
    <property type="entry name" value="PROKAR_LIPOPROTEIN"/>
    <property type="match status" value="1"/>
</dbReference>
<reference evidence="1 2" key="1">
    <citation type="submission" date="2020-10" db="EMBL/GenBank/DDBJ databases">
        <title>Sequencing the genomes of 1000 actinobacteria strains.</title>
        <authorList>
            <person name="Klenk H.-P."/>
        </authorList>
    </citation>
    <scope>NUCLEOTIDE SEQUENCE [LARGE SCALE GENOMIC DNA]</scope>
    <source>
        <strain evidence="1 2">DSM 7307</strain>
    </source>
</reference>
<name>A0ABR9ITI5_RHIVS</name>
<protein>
    <recommendedName>
        <fullName evidence="3">Lipoprotein</fullName>
    </recommendedName>
</protein>
<organism evidence="1 2">
    <name type="scientific">Rhizobium viscosum</name>
    <name type="common">Arthrobacter viscosus</name>
    <dbReference type="NCBI Taxonomy" id="1673"/>
    <lineage>
        <taxon>Bacteria</taxon>
        <taxon>Pseudomonadati</taxon>
        <taxon>Pseudomonadota</taxon>
        <taxon>Alphaproteobacteria</taxon>
        <taxon>Hyphomicrobiales</taxon>
        <taxon>Rhizobiaceae</taxon>
        <taxon>Rhizobium/Agrobacterium group</taxon>
        <taxon>Rhizobium</taxon>
    </lineage>
</organism>
<dbReference type="EMBL" id="JADBEC010000001">
    <property type="protein sequence ID" value="MBE1506509.1"/>
    <property type="molecule type" value="Genomic_DNA"/>
</dbReference>
<dbReference type="Proteomes" id="UP000620262">
    <property type="component" value="Unassembled WGS sequence"/>
</dbReference>
<accession>A0ABR9ITI5</accession>
<gene>
    <name evidence="1" type="ORF">H4W29_003690</name>
</gene>
<proteinExistence type="predicted"/>
<evidence type="ECO:0000313" key="2">
    <source>
        <dbReference type="Proteomes" id="UP000620262"/>
    </source>
</evidence>
<comment type="caution">
    <text evidence="1">The sequence shown here is derived from an EMBL/GenBank/DDBJ whole genome shotgun (WGS) entry which is preliminary data.</text>
</comment>
<keyword evidence="2" id="KW-1185">Reference proteome</keyword>
<dbReference type="RefSeq" id="WP_192730202.1">
    <property type="nucleotide sequence ID" value="NZ_BAAAVL010000013.1"/>
</dbReference>
<sequence length="113" mass="12280">MRAYIAVTLIATALLTGCAPTEKQYDAAVRVLRGSERERNGLLDECIRQLGFSDKKARHNAAVALNVADKDAAKIVCSRYTKAIVSGSITYQDTLDVKNGHYSPKVVKILRGG</sequence>
<evidence type="ECO:0000313" key="1">
    <source>
        <dbReference type="EMBL" id="MBE1506509.1"/>
    </source>
</evidence>
<evidence type="ECO:0008006" key="3">
    <source>
        <dbReference type="Google" id="ProtNLM"/>
    </source>
</evidence>